<dbReference type="Gene3D" id="3.40.50.880">
    <property type="match status" value="1"/>
</dbReference>
<dbReference type="RefSeq" id="WP_006655372.1">
    <property type="nucleotide sequence ID" value="NZ_CM000776.2"/>
</dbReference>
<dbReference type="EMBL" id="CM000776">
    <property type="protein sequence ID" value="EES89389.1"/>
    <property type="molecule type" value="Genomic_DNA"/>
</dbReference>
<dbReference type="HOGENOM" id="CLU_030756_5_0_7"/>
<accession>C5ZZD1</accession>
<keyword evidence="2" id="KW-1185">Reference proteome</keyword>
<organism evidence="1 2">
    <name type="scientific">Helicobacter canadensis MIT 98-5491</name>
    <dbReference type="NCBI Taxonomy" id="537970"/>
    <lineage>
        <taxon>Bacteria</taxon>
        <taxon>Pseudomonadati</taxon>
        <taxon>Campylobacterota</taxon>
        <taxon>Epsilonproteobacteria</taxon>
        <taxon>Campylobacterales</taxon>
        <taxon>Helicobacteraceae</taxon>
        <taxon>Helicobacter</taxon>
    </lineage>
</organism>
<protein>
    <submittedName>
        <fullName evidence="1">Uncharacterized protein</fullName>
    </submittedName>
</protein>
<evidence type="ECO:0000313" key="2">
    <source>
        <dbReference type="Proteomes" id="UP000007032"/>
    </source>
</evidence>
<dbReference type="STRING" id="537970.HCAN_0675"/>
<dbReference type="GO" id="GO:0016811">
    <property type="term" value="F:hydrolase activity, acting on carbon-nitrogen (but not peptide) bonds, in linear amides"/>
    <property type="evidence" value="ECO:0007669"/>
    <property type="project" value="InterPro"/>
</dbReference>
<dbReference type="PANTHER" id="PTHR43235">
    <property type="entry name" value="GLUTAMINE AMIDOTRANSFERASE PB2B2.05-RELATED"/>
    <property type="match status" value="1"/>
</dbReference>
<gene>
    <name evidence="1" type="ORF">HCAN_0675</name>
</gene>
<dbReference type="AlphaFoldDB" id="C5ZZD1"/>
<dbReference type="PANTHER" id="PTHR43235:SF1">
    <property type="entry name" value="GLUTAMINE AMIDOTRANSFERASE PB2B2.05-RELATED"/>
    <property type="match status" value="1"/>
</dbReference>
<proteinExistence type="predicted"/>
<name>C5ZZD1_9HELI</name>
<dbReference type="NCBIfam" id="NF045546">
    <property type="entry name" value="GCDPHdlase"/>
    <property type="match status" value="1"/>
</dbReference>
<dbReference type="InterPro" id="IPR044668">
    <property type="entry name" value="PuuD-like"/>
</dbReference>
<dbReference type="GO" id="GO:0005829">
    <property type="term" value="C:cytosol"/>
    <property type="evidence" value="ECO:0007669"/>
    <property type="project" value="TreeGrafter"/>
</dbReference>
<reference evidence="1 2" key="1">
    <citation type="journal article" date="2009" name="J. Bacteriol.">
        <title>Genome sequence of the emerging pathogen Helicobacter canadensis.</title>
        <authorList>
            <person name="Loman N.J."/>
            <person name="Snyder L.A."/>
            <person name="Linton J.D."/>
            <person name="Langdon R."/>
            <person name="Lawson A.J."/>
            <person name="Weinstock G.M."/>
            <person name="Wren B.W."/>
            <person name="Pallen M.J."/>
        </authorList>
    </citation>
    <scope>NUCLEOTIDE SEQUENCE [LARGE SCALE GENOMIC DNA]</scope>
    <source>
        <strain evidence="1 2">MIT 98-5491</strain>
    </source>
</reference>
<dbReference type="eggNOG" id="COG2071">
    <property type="taxonomic scope" value="Bacteria"/>
</dbReference>
<dbReference type="SUPFAM" id="SSF52317">
    <property type="entry name" value="Class I glutamine amidotransferase-like"/>
    <property type="match status" value="1"/>
</dbReference>
<sequence>MSLGFIGISQRIVENTDYFEIREALSLEWGEFFKQKLQNYIPLPLSYAISFQEYAQKLGGHLKGVILSGGNDLSCFNNDKISQIRDDYEGKIIDYCLRESLPLLGICRGAQRIASYFGATLKLCNGHIGVHLVESGDKSYKVNSFHNYCIESLGDYLIKLAISKDFSIEAFKHIEQNIFGIMWHIERKEGMIDSSIFKEWKKSLKE</sequence>
<dbReference type="InterPro" id="IPR011697">
    <property type="entry name" value="Peptidase_C26"/>
</dbReference>
<dbReference type="Proteomes" id="UP000007032">
    <property type="component" value="Chromosome"/>
</dbReference>
<dbReference type="Pfam" id="PF07722">
    <property type="entry name" value="Peptidase_C26"/>
    <property type="match status" value="2"/>
</dbReference>
<dbReference type="InterPro" id="IPR029062">
    <property type="entry name" value="Class_I_gatase-like"/>
</dbReference>
<dbReference type="PROSITE" id="PS51273">
    <property type="entry name" value="GATASE_TYPE_1"/>
    <property type="match status" value="1"/>
</dbReference>
<evidence type="ECO:0000313" key="1">
    <source>
        <dbReference type="EMBL" id="EES89389.1"/>
    </source>
</evidence>
<dbReference type="InterPro" id="IPR054647">
    <property type="entry name" value="GCDPHdlase"/>
</dbReference>
<dbReference type="OrthoDB" id="9813383at2"/>